<dbReference type="PANTHER" id="PTHR36718">
    <property type="entry name" value="OS05G0435400 PROTEIN"/>
    <property type="match status" value="1"/>
</dbReference>
<dbReference type="InterPro" id="IPR031493">
    <property type="entry name" value="Zinc_ribbon_15"/>
</dbReference>
<accession>A0ABS7ALM8</accession>
<keyword evidence="3" id="KW-1185">Reference proteome</keyword>
<evidence type="ECO:0000313" key="3">
    <source>
        <dbReference type="Proteomes" id="UP001519921"/>
    </source>
</evidence>
<dbReference type="Proteomes" id="UP001519921">
    <property type="component" value="Unassembled WGS sequence"/>
</dbReference>
<gene>
    <name evidence="2" type="ORF">KYD98_05635</name>
</gene>
<dbReference type="InterPro" id="IPR053281">
    <property type="entry name" value="Double_zinc_ribbon"/>
</dbReference>
<evidence type="ECO:0000313" key="2">
    <source>
        <dbReference type="EMBL" id="MBW6409566.1"/>
    </source>
</evidence>
<sequence>MFFIGIFGIENKDIEIKVLNNIVCEKCNTTVIGRLVKNYDYFHFFFIPFLKWNESYYVVCNNCASIYSIPKEKGKAIENGEDIELTYWDFKKTNNIYYDDYYEPKVCCNCGKRLEYNFQYCPYCGEKIK</sequence>
<dbReference type="PANTHER" id="PTHR36718:SF1">
    <property type="entry name" value="DOUBLE ZINC RIBBON PROTEIN MJ0416"/>
    <property type="match status" value="1"/>
</dbReference>
<comment type="caution">
    <text evidence="2">The sequence shown here is derived from an EMBL/GenBank/DDBJ whole genome shotgun (WGS) entry which is preliminary data.</text>
</comment>
<proteinExistence type="predicted"/>
<protein>
    <submittedName>
        <fullName evidence="2">Zinc ribbon domain-containing protein</fullName>
    </submittedName>
</protein>
<evidence type="ECO:0000259" key="1">
    <source>
        <dbReference type="Pfam" id="PF17032"/>
    </source>
</evidence>
<name>A0ABS7ALM8_9CLOT</name>
<dbReference type="RefSeq" id="WP_219778620.1">
    <property type="nucleotide sequence ID" value="NZ_JAHXPT010000003.1"/>
</dbReference>
<organism evidence="2 3">
    <name type="scientific">Clostridium weizhouense</name>
    <dbReference type="NCBI Taxonomy" id="2859781"/>
    <lineage>
        <taxon>Bacteria</taxon>
        <taxon>Bacillati</taxon>
        <taxon>Bacillota</taxon>
        <taxon>Clostridia</taxon>
        <taxon>Eubacteriales</taxon>
        <taxon>Clostridiaceae</taxon>
        <taxon>Clostridium</taxon>
    </lineage>
</organism>
<reference evidence="2 3" key="1">
    <citation type="submission" date="2021-07" db="EMBL/GenBank/DDBJ databases">
        <title>Clostridium weizhouense sp. nov., an anaerobic bacterium isolated from activated sludge of Petroleum wastewater.</title>
        <authorList>
            <person name="Li Q."/>
        </authorList>
    </citation>
    <scope>NUCLEOTIDE SEQUENCE [LARGE SCALE GENOMIC DNA]</scope>
    <source>
        <strain evidence="2 3">YB-6</strain>
    </source>
</reference>
<dbReference type="EMBL" id="JAHXPT010000003">
    <property type="protein sequence ID" value="MBW6409566.1"/>
    <property type="molecule type" value="Genomic_DNA"/>
</dbReference>
<feature type="domain" description="Zinc-ribbon 15" evidence="1">
    <location>
        <begin position="22"/>
        <end position="125"/>
    </location>
</feature>
<dbReference type="Pfam" id="PF17032">
    <property type="entry name" value="Zn_ribbon_15"/>
    <property type="match status" value="1"/>
</dbReference>